<name>A0ABV9QQB5_9GAMM</name>
<reference evidence="4" key="1">
    <citation type="journal article" date="2019" name="Int. J. Syst. Evol. Microbiol.">
        <title>The Global Catalogue of Microorganisms (GCM) 10K type strain sequencing project: providing services to taxonomists for standard genome sequencing and annotation.</title>
        <authorList>
            <consortium name="The Broad Institute Genomics Platform"/>
            <consortium name="The Broad Institute Genome Sequencing Center for Infectious Disease"/>
            <person name="Wu L."/>
            <person name="Ma J."/>
        </authorList>
    </citation>
    <scope>NUCLEOTIDE SEQUENCE [LARGE SCALE GENOMIC DNA]</scope>
    <source>
        <strain evidence="4">CCUG 30340</strain>
    </source>
</reference>
<feature type="transmembrane region" description="Helical" evidence="2">
    <location>
        <begin position="6"/>
        <end position="24"/>
    </location>
</feature>
<evidence type="ECO:0000313" key="3">
    <source>
        <dbReference type="EMBL" id="MFC4818908.1"/>
    </source>
</evidence>
<proteinExistence type="predicted"/>
<keyword evidence="4" id="KW-1185">Reference proteome</keyword>
<dbReference type="Proteomes" id="UP001595886">
    <property type="component" value="Unassembled WGS sequence"/>
</dbReference>
<evidence type="ECO:0000256" key="1">
    <source>
        <dbReference type="SAM" id="MobiDB-lite"/>
    </source>
</evidence>
<dbReference type="EMBL" id="JBHSHD010000002">
    <property type="protein sequence ID" value="MFC4818908.1"/>
    <property type="molecule type" value="Genomic_DNA"/>
</dbReference>
<evidence type="ECO:0000313" key="4">
    <source>
        <dbReference type="Proteomes" id="UP001595886"/>
    </source>
</evidence>
<keyword evidence="2" id="KW-1133">Transmembrane helix</keyword>
<organism evidence="3 4">
    <name type="scientific">Dokdonella ginsengisoli</name>
    <dbReference type="NCBI Taxonomy" id="363846"/>
    <lineage>
        <taxon>Bacteria</taxon>
        <taxon>Pseudomonadati</taxon>
        <taxon>Pseudomonadota</taxon>
        <taxon>Gammaproteobacteria</taxon>
        <taxon>Lysobacterales</taxon>
        <taxon>Rhodanobacteraceae</taxon>
        <taxon>Dokdonella</taxon>
    </lineage>
</organism>
<accession>A0ABV9QQB5</accession>
<sequence>MRNPRLFVIGALIAVALIWLYFVLPRPPAERPAPVAASTAAPPHPVVKRVLAEPPPAPPTLPPTVPIAPPVVPPGDDPPAPEPVPAEGEAAAEEEPPATPPADPDRAADLFADLLAEQEAEPEKDRLPNTARDLWKRFDEEKADEDWSAAATPKLQDSLDRWVGELPEGTGDHIALVHVECRASLCQVLAADNDLSGQGARAQSGQEWQQAIAGLRGQPWWSESGFTDMTTQVVTTDGYVLYTTYLLRGGTPPSS</sequence>
<feature type="compositionally biased region" description="Pro residues" evidence="1">
    <location>
        <begin position="53"/>
        <end position="84"/>
    </location>
</feature>
<evidence type="ECO:0000256" key="2">
    <source>
        <dbReference type="SAM" id="Phobius"/>
    </source>
</evidence>
<keyword evidence="2" id="KW-0812">Transmembrane</keyword>
<comment type="caution">
    <text evidence="3">The sequence shown here is derived from an EMBL/GenBank/DDBJ whole genome shotgun (WGS) entry which is preliminary data.</text>
</comment>
<feature type="region of interest" description="Disordered" evidence="1">
    <location>
        <begin position="47"/>
        <end position="106"/>
    </location>
</feature>
<dbReference type="RefSeq" id="WP_380018644.1">
    <property type="nucleotide sequence ID" value="NZ_JBHSHD010000002.1"/>
</dbReference>
<keyword evidence="2" id="KW-0472">Membrane</keyword>
<gene>
    <name evidence="3" type="ORF">ACFO6Q_01150</name>
</gene>
<protein>
    <submittedName>
        <fullName evidence="3">Uncharacterized protein</fullName>
    </submittedName>
</protein>